<organism evidence="2 3">
    <name type="scientific">Zizania palustris</name>
    <name type="common">Northern wild rice</name>
    <dbReference type="NCBI Taxonomy" id="103762"/>
    <lineage>
        <taxon>Eukaryota</taxon>
        <taxon>Viridiplantae</taxon>
        <taxon>Streptophyta</taxon>
        <taxon>Embryophyta</taxon>
        <taxon>Tracheophyta</taxon>
        <taxon>Spermatophyta</taxon>
        <taxon>Magnoliopsida</taxon>
        <taxon>Liliopsida</taxon>
        <taxon>Poales</taxon>
        <taxon>Poaceae</taxon>
        <taxon>BOP clade</taxon>
        <taxon>Oryzoideae</taxon>
        <taxon>Oryzeae</taxon>
        <taxon>Zizaniinae</taxon>
        <taxon>Zizania</taxon>
    </lineage>
</organism>
<evidence type="ECO:0000256" key="1">
    <source>
        <dbReference type="SAM" id="MobiDB-lite"/>
    </source>
</evidence>
<protein>
    <submittedName>
        <fullName evidence="2">Uncharacterized protein</fullName>
    </submittedName>
</protein>
<dbReference type="AlphaFoldDB" id="A0A8J5WDC1"/>
<accession>A0A8J5WDC1</accession>
<dbReference type="EMBL" id="JAAALK010000082">
    <property type="protein sequence ID" value="KAG8087921.1"/>
    <property type="molecule type" value="Genomic_DNA"/>
</dbReference>
<feature type="region of interest" description="Disordered" evidence="1">
    <location>
        <begin position="1"/>
        <end position="50"/>
    </location>
</feature>
<evidence type="ECO:0000313" key="2">
    <source>
        <dbReference type="EMBL" id="KAG8087921.1"/>
    </source>
</evidence>
<reference evidence="2" key="1">
    <citation type="journal article" date="2021" name="bioRxiv">
        <title>Whole Genome Assembly and Annotation of Northern Wild Rice, Zizania palustris L., Supports a Whole Genome Duplication in the Zizania Genus.</title>
        <authorList>
            <person name="Haas M."/>
            <person name="Kono T."/>
            <person name="Macchietto M."/>
            <person name="Millas R."/>
            <person name="McGilp L."/>
            <person name="Shao M."/>
            <person name="Duquette J."/>
            <person name="Hirsch C.N."/>
            <person name="Kimball J."/>
        </authorList>
    </citation>
    <scope>NUCLEOTIDE SEQUENCE</scope>
    <source>
        <tissue evidence="2">Fresh leaf tissue</tissue>
    </source>
</reference>
<dbReference type="Proteomes" id="UP000729402">
    <property type="component" value="Unassembled WGS sequence"/>
</dbReference>
<comment type="caution">
    <text evidence="2">The sequence shown here is derived from an EMBL/GenBank/DDBJ whole genome shotgun (WGS) entry which is preliminary data.</text>
</comment>
<evidence type="ECO:0000313" key="3">
    <source>
        <dbReference type="Proteomes" id="UP000729402"/>
    </source>
</evidence>
<reference evidence="2" key="2">
    <citation type="submission" date="2021-02" db="EMBL/GenBank/DDBJ databases">
        <authorList>
            <person name="Kimball J.A."/>
            <person name="Haas M.W."/>
            <person name="Macchietto M."/>
            <person name="Kono T."/>
            <person name="Duquette J."/>
            <person name="Shao M."/>
        </authorList>
    </citation>
    <scope>NUCLEOTIDE SEQUENCE</scope>
    <source>
        <tissue evidence="2">Fresh leaf tissue</tissue>
    </source>
</reference>
<keyword evidence="3" id="KW-1185">Reference proteome</keyword>
<gene>
    <name evidence="2" type="ORF">GUJ93_ZPchr0010g7324</name>
</gene>
<sequence>MGLGHGEAMGMRRAGDNGATTPVEAMGARRRRRQRGFGASEGIDGAAQAGATRPTMVLMAVVRRQGGMRYEGEPGEI</sequence>
<proteinExistence type="predicted"/>
<name>A0A8J5WDC1_ZIZPA</name>